<feature type="signal peptide" evidence="1">
    <location>
        <begin position="1"/>
        <end position="27"/>
    </location>
</feature>
<organism evidence="3 4">
    <name type="scientific">Sphingobacterium zhuxiongii</name>
    <dbReference type="NCBI Taxonomy" id="2662364"/>
    <lineage>
        <taxon>Bacteria</taxon>
        <taxon>Pseudomonadati</taxon>
        <taxon>Bacteroidota</taxon>
        <taxon>Sphingobacteriia</taxon>
        <taxon>Sphingobacteriales</taxon>
        <taxon>Sphingobacteriaceae</taxon>
        <taxon>Sphingobacterium</taxon>
    </lineage>
</organism>
<proteinExistence type="predicted"/>
<gene>
    <name evidence="3" type="ORF">GFH32_12775</name>
</gene>
<feature type="domain" description="GP-PDE" evidence="2">
    <location>
        <begin position="32"/>
        <end position="269"/>
    </location>
</feature>
<dbReference type="Gene3D" id="3.20.20.190">
    <property type="entry name" value="Phosphatidylinositol (PI) phosphodiesterase"/>
    <property type="match status" value="1"/>
</dbReference>
<protein>
    <submittedName>
        <fullName evidence="3">Glycerophosphodiester phosphodiesterase</fullName>
    </submittedName>
</protein>
<evidence type="ECO:0000313" key="3">
    <source>
        <dbReference type="EMBL" id="QGA28255.1"/>
    </source>
</evidence>
<evidence type="ECO:0000313" key="4">
    <source>
        <dbReference type="Proteomes" id="UP000326921"/>
    </source>
</evidence>
<dbReference type="InterPro" id="IPR017946">
    <property type="entry name" value="PLC-like_Pdiesterase_TIM-brl"/>
</dbReference>
<name>A0A5Q0QEK5_9SPHI</name>
<dbReference type="PANTHER" id="PTHR46211:SF14">
    <property type="entry name" value="GLYCEROPHOSPHODIESTER PHOSPHODIESTERASE"/>
    <property type="match status" value="1"/>
</dbReference>
<reference evidence="3 4" key="1">
    <citation type="submission" date="2019-10" db="EMBL/GenBank/DDBJ databases">
        <authorList>
            <person name="Dong K."/>
        </authorList>
    </citation>
    <scope>NUCLEOTIDE SEQUENCE [LARGE SCALE GENOMIC DNA]</scope>
    <source>
        <strain evidence="4">dk4302</strain>
    </source>
</reference>
<dbReference type="InterPro" id="IPR030395">
    <property type="entry name" value="GP_PDE_dom"/>
</dbReference>
<dbReference type="Proteomes" id="UP000326921">
    <property type="component" value="Chromosome"/>
</dbReference>
<evidence type="ECO:0000256" key="1">
    <source>
        <dbReference type="SAM" id="SignalP"/>
    </source>
</evidence>
<dbReference type="CDD" id="cd08556">
    <property type="entry name" value="GDPD"/>
    <property type="match status" value="1"/>
</dbReference>
<dbReference type="KEGG" id="sphe:GFH32_12775"/>
<dbReference type="PANTHER" id="PTHR46211">
    <property type="entry name" value="GLYCEROPHOSPHORYL DIESTER PHOSPHODIESTERASE"/>
    <property type="match status" value="1"/>
</dbReference>
<keyword evidence="4" id="KW-1185">Reference proteome</keyword>
<dbReference type="Pfam" id="PF03009">
    <property type="entry name" value="GDPD"/>
    <property type="match status" value="1"/>
</dbReference>
<dbReference type="GO" id="GO:0006629">
    <property type="term" value="P:lipid metabolic process"/>
    <property type="evidence" value="ECO:0007669"/>
    <property type="project" value="InterPro"/>
</dbReference>
<dbReference type="EMBL" id="CP045652">
    <property type="protein sequence ID" value="QGA28255.1"/>
    <property type="molecule type" value="Genomic_DNA"/>
</dbReference>
<dbReference type="AlphaFoldDB" id="A0A5Q0QEK5"/>
<dbReference type="GO" id="GO:0008081">
    <property type="term" value="F:phosphoric diester hydrolase activity"/>
    <property type="evidence" value="ECO:0007669"/>
    <property type="project" value="InterPro"/>
</dbReference>
<dbReference type="SUPFAM" id="SSF51695">
    <property type="entry name" value="PLC-like phosphodiesterases"/>
    <property type="match status" value="1"/>
</dbReference>
<evidence type="ECO:0000259" key="2">
    <source>
        <dbReference type="PROSITE" id="PS51704"/>
    </source>
</evidence>
<sequence length="279" mass="31758">MLNTKKLFQYTLLGVSLGISSISSSFAQLNEVKIFAHRAGAHEYDENTLSAFKTTYEQGMRGYETDVRITKDGQLVIFHDDNLKRIVGKEGVIEEMTLAEIKKLKTLKGNEIPTLDEIVNYFKDKPGVYIEFEMKTNKPMYDEATLHKYCDMLYNKVYSNRPQNSDYLLTSFDKRPLQYLKQKYPSADLMFIKGEALTQALIDETKALGIKRIAANITQTTRAMVKDAKKQGMTVSLWPGRSVDDFLLGLSLGSDYLCTDVPIEVSTWVKNNASWVKLK</sequence>
<keyword evidence="1" id="KW-0732">Signal</keyword>
<accession>A0A5Q0QEK5</accession>
<feature type="chain" id="PRO_5024940918" evidence="1">
    <location>
        <begin position="28"/>
        <end position="279"/>
    </location>
</feature>
<dbReference type="PROSITE" id="PS51704">
    <property type="entry name" value="GP_PDE"/>
    <property type="match status" value="1"/>
</dbReference>